<evidence type="ECO:0000313" key="1">
    <source>
        <dbReference type="EMBL" id="JAT11212.1"/>
    </source>
</evidence>
<proteinExistence type="predicted"/>
<name>A0A1B6KID0_9HEMI</name>
<reference evidence="1" key="1">
    <citation type="submission" date="2015-11" db="EMBL/GenBank/DDBJ databases">
        <title>De novo transcriptome assembly of four potential Pierce s Disease insect vectors from Arizona vineyards.</title>
        <authorList>
            <person name="Tassone E.E."/>
        </authorList>
    </citation>
    <scope>NUCLEOTIDE SEQUENCE</scope>
</reference>
<gene>
    <name evidence="1" type="ORF">g.27574</name>
</gene>
<protein>
    <submittedName>
        <fullName evidence="1">Uncharacterized protein</fullName>
    </submittedName>
</protein>
<dbReference type="AlphaFoldDB" id="A0A1B6KID0"/>
<accession>A0A1B6KID0</accession>
<sequence length="175" mass="20338">MVQCVSHFHREKVTLDLLLRKVTSVPDLNSTTIREFLPEGFNRFTSLEECKQLVNQAMHKEVQDKRQELESCEFVIENCLYLVWAHLDYYMLQAIPSKTLGIDKPRGRSAQMAEMTWCVTVEQLNKLKQGLISVFNDTFCKNLIAVTQDLNTSDRGFVEALIRRIKKLIQFVPNK</sequence>
<organism evidence="1">
    <name type="scientific">Graphocephala atropunctata</name>
    <dbReference type="NCBI Taxonomy" id="36148"/>
    <lineage>
        <taxon>Eukaryota</taxon>
        <taxon>Metazoa</taxon>
        <taxon>Ecdysozoa</taxon>
        <taxon>Arthropoda</taxon>
        <taxon>Hexapoda</taxon>
        <taxon>Insecta</taxon>
        <taxon>Pterygota</taxon>
        <taxon>Neoptera</taxon>
        <taxon>Paraneoptera</taxon>
        <taxon>Hemiptera</taxon>
        <taxon>Auchenorrhyncha</taxon>
        <taxon>Membracoidea</taxon>
        <taxon>Cicadellidae</taxon>
        <taxon>Cicadellinae</taxon>
        <taxon>Cicadellini</taxon>
        <taxon>Graphocephala</taxon>
    </lineage>
</organism>
<dbReference type="EMBL" id="GEBQ01028765">
    <property type="protein sequence ID" value="JAT11212.1"/>
    <property type="molecule type" value="Transcribed_RNA"/>
</dbReference>